<keyword evidence="1" id="KW-0175">Coiled coil</keyword>
<feature type="compositionally biased region" description="Low complexity" evidence="2">
    <location>
        <begin position="152"/>
        <end position="165"/>
    </location>
</feature>
<dbReference type="FunFam" id="1.20.58.1540:FF:000003">
    <property type="entry name" value="Bud site selection protein"/>
    <property type="match status" value="1"/>
</dbReference>
<dbReference type="Gene3D" id="1.20.58.1540">
    <property type="entry name" value="Actin interacting protein 3, C-terminal domain"/>
    <property type="match status" value="1"/>
</dbReference>
<dbReference type="InParanoid" id="A7TKA3"/>
<dbReference type="GO" id="GO:0043332">
    <property type="term" value="C:mating projection tip"/>
    <property type="evidence" value="ECO:0007669"/>
    <property type="project" value="EnsemblFungi"/>
</dbReference>
<feature type="region of interest" description="Disordered" evidence="2">
    <location>
        <begin position="365"/>
        <end position="395"/>
    </location>
</feature>
<dbReference type="PANTHER" id="PTHR22741">
    <property type="entry name" value="P140CAP/SNIP-RELATED"/>
    <property type="match status" value="1"/>
</dbReference>
<dbReference type="HOGENOM" id="CLU_005287_0_0_1"/>
<feature type="compositionally biased region" description="Acidic residues" evidence="2">
    <location>
        <begin position="283"/>
        <end position="294"/>
    </location>
</feature>
<dbReference type="GO" id="GO:0051017">
    <property type="term" value="P:actin filament bundle assembly"/>
    <property type="evidence" value="ECO:0007669"/>
    <property type="project" value="EnsemblFungi"/>
</dbReference>
<dbReference type="GO" id="GO:0030953">
    <property type="term" value="P:astral microtubule organization"/>
    <property type="evidence" value="ECO:0007669"/>
    <property type="project" value="EnsemblFungi"/>
</dbReference>
<dbReference type="PhylomeDB" id="A7TKA3"/>
<dbReference type="GO" id="GO:0032880">
    <property type="term" value="P:regulation of protein localization"/>
    <property type="evidence" value="ECO:0007669"/>
    <property type="project" value="EnsemblFungi"/>
</dbReference>
<feature type="compositionally biased region" description="Low complexity" evidence="2">
    <location>
        <begin position="173"/>
        <end position="190"/>
    </location>
</feature>
<dbReference type="EMBL" id="DS480406">
    <property type="protein sequence ID" value="EDO17338.1"/>
    <property type="molecule type" value="Genomic_DNA"/>
</dbReference>
<protein>
    <recommendedName>
        <fullName evidence="3">Actin interacting protein 3 C-terminal domain-containing protein</fullName>
    </recommendedName>
</protein>
<feature type="compositionally biased region" description="Basic and acidic residues" evidence="2">
    <location>
        <begin position="251"/>
        <end position="272"/>
    </location>
</feature>
<keyword evidence="5" id="KW-1185">Reference proteome</keyword>
<evidence type="ECO:0000256" key="1">
    <source>
        <dbReference type="ARBA" id="ARBA00023054"/>
    </source>
</evidence>
<evidence type="ECO:0000256" key="2">
    <source>
        <dbReference type="SAM" id="MobiDB-lite"/>
    </source>
</evidence>
<dbReference type="FunCoup" id="A7TKA3">
    <property type="interactions" value="80"/>
</dbReference>
<gene>
    <name evidence="4" type="ORF">Kpol_1062p48</name>
</gene>
<dbReference type="GO" id="GO:0000133">
    <property type="term" value="C:polarisome"/>
    <property type="evidence" value="ECO:0007669"/>
    <property type="project" value="EnsemblFungi"/>
</dbReference>
<dbReference type="GO" id="GO:0099503">
    <property type="term" value="C:secretory vesicle"/>
    <property type="evidence" value="ECO:0007669"/>
    <property type="project" value="EnsemblFungi"/>
</dbReference>
<dbReference type="GO" id="GO:0090338">
    <property type="term" value="P:positive regulation of formin-nucleated actin cable assembly"/>
    <property type="evidence" value="ECO:0007669"/>
    <property type="project" value="EnsemblFungi"/>
</dbReference>
<evidence type="ECO:0000259" key="3">
    <source>
        <dbReference type="SMART" id="SM00806"/>
    </source>
</evidence>
<dbReference type="GO" id="GO:0007121">
    <property type="term" value="P:bipolar cellular bud site selection"/>
    <property type="evidence" value="ECO:0007669"/>
    <property type="project" value="EnsemblFungi"/>
</dbReference>
<dbReference type="Proteomes" id="UP000000267">
    <property type="component" value="Unassembled WGS sequence"/>
</dbReference>
<dbReference type="InterPro" id="IPR022782">
    <property type="entry name" value="AIP3-like_C"/>
</dbReference>
<dbReference type="Pfam" id="PF23153">
    <property type="entry name" value="Aip3p_Bud6_N"/>
    <property type="match status" value="1"/>
</dbReference>
<dbReference type="OrthoDB" id="783096at2759"/>
<dbReference type="GO" id="GO:0000131">
    <property type="term" value="C:incipient cellular bud site"/>
    <property type="evidence" value="ECO:0007669"/>
    <property type="project" value="EnsemblFungi"/>
</dbReference>
<dbReference type="GO" id="GO:0005935">
    <property type="term" value="C:cellular bud neck"/>
    <property type="evidence" value="ECO:0007669"/>
    <property type="project" value="EnsemblFungi"/>
</dbReference>
<evidence type="ECO:0000313" key="4">
    <source>
        <dbReference type="EMBL" id="EDO17338.1"/>
    </source>
</evidence>
<dbReference type="AlphaFoldDB" id="A7TKA3"/>
<dbReference type="GO" id="GO:0051127">
    <property type="term" value="P:positive regulation of actin nucleation"/>
    <property type="evidence" value="ECO:0007669"/>
    <property type="project" value="EnsemblFungi"/>
</dbReference>
<accession>A7TKA3</accession>
<dbReference type="KEGG" id="vpo:Kpol_1062p48"/>
<dbReference type="GO" id="GO:0003779">
    <property type="term" value="F:actin binding"/>
    <property type="evidence" value="ECO:0007669"/>
    <property type="project" value="EnsemblFungi"/>
</dbReference>
<feature type="region of interest" description="Disordered" evidence="2">
    <location>
        <begin position="1"/>
        <end position="27"/>
    </location>
</feature>
<dbReference type="OMA" id="WSRKQAS"/>
<dbReference type="Pfam" id="PF03915">
    <property type="entry name" value="AIP3"/>
    <property type="match status" value="1"/>
</dbReference>
<feature type="compositionally biased region" description="Low complexity" evidence="2">
    <location>
        <begin position="273"/>
        <end position="282"/>
    </location>
</feature>
<dbReference type="STRING" id="436907.A7TKA3"/>
<feature type="compositionally biased region" description="Polar residues" evidence="2">
    <location>
        <begin position="366"/>
        <end position="395"/>
    </location>
</feature>
<dbReference type="GO" id="GO:0071474">
    <property type="term" value="P:cellular hyperosmotic response"/>
    <property type="evidence" value="ECO:0007669"/>
    <property type="project" value="EnsemblFungi"/>
</dbReference>
<evidence type="ECO:0000313" key="5">
    <source>
        <dbReference type="Proteomes" id="UP000000267"/>
    </source>
</evidence>
<name>A7TKA3_VANPO</name>
<dbReference type="GO" id="GO:0005816">
    <property type="term" value="C:spindle pole body"/>
    <property type="evidence" value="ECO:0007669"/>
    <property type="project" value="EnsemblFungi"/>
</dbReference>
<dbReference type="RefSeq" id="XP_001645196.1">
    <property type="nucleotide sequence ID" value="XM_001645146.1"/>
</dbReference>
<feature type="region of interest" description="Disordered" evidence="2">
    <location>
        <begin position="149"/>
        <end position="217"/>
    </location>
</feature>
<dbReference type="InterPro" id="IPR056279">
    <property type="entry name" value="Aip3p_Bud6_N"/>
</dbReference>
<dbReference type="InterPro" id="IPR005613">
    <property type="entry name" value="AIP3_C"/>
</dbReference>
<dbReference type="GeneID" id="5545548"/>
<dbReference type="InterPro" id="IPR051825">
    <property type="entry name" value="SRCIN1"/>
</dbReference>
<dbReference type="GO" id="GO:0005519">
    <property type="term" value="F:cytoskeletal regulatory protein binding"/>
    <property type="evidence" value="ECO:0007669"/>
    <property type="project" value="EnsemblFungi"/>
</dbReference>
<reference evidence="4 5" key="1">
    <citation type="journal article" date="2007" name="Proc. Natl. Acad. Sci. U.S.A.">
        <title>Independent sorting-out of thousands of duplicated gene pairs in two yeast species descended from a whole-genome duplication.</title>
        <authorList>
            <person name="Scannell D.R."/>
            <person name="Frank A.C."/>
            <person name="Conant G.C."/>
            <person name="Byrne K.P."/>
            <person name="Woolfit M."/>
            <person name="Wolfe K.H."/>
        </authorList>
    </citation>
    <scope>NUCLEOTIDE SEQUENCE [LARGE SCALE GENOMIC DNA]</scope>
    <source>
        <strain evidence="5">ATCC 22028 / DSM 70294 / BCRC 21397 / CBS 2163 / NBRC 10782 / NRRL Y-8283 / UCD 57-17</strain>
    </source>
</reference>
<organism evidence="5">
    <name type="scientific">Vanderwaltozyma polyspora (strain ATCC 22028 / DSM 70294 / BCRC 21397 / CBS 2163 / NBRC 10782 / NRRL Y-8283 / UCD 57-17)</name>
    <name type="common">Kluyveromyces polysporus</name>
    <dbReference type="NCBI Taxonomy" id="436907"/>
    <lineage>
        <taxon>Eukaryota</taxon>
        <taxon>Fungi</taxon>
        <taxon>Dikarya</taxon>
        <taxon>Ascomycota</taxon>
        <taxon>Saccharomycotina</taxon>
        <taxon>Saccharomycetes</taxon>
        <taxon>Saccharomycetales</taxon>
        <taxon>Saccharomycetaceae</taxon>
        <taxon>Vanderwaltozyma</taxon>
    </lineage>
</organism>
<sequence length="814" mass="92259">MQSSSDESVRNSSSSLGSSSGLKSPVANNASVESTVTKLLISTKHLLQTLTQWSKGVTSEKTVSDAYVQLGNNLKVVSKFFKHLGVDVSDLTDLPRSLRKVLESALREPPAEVTLNKYLPTIREIIVTLLDKLKVKQAELKNIKQENYQIQSHSRNASHSSLNSSQTHRKTESVVSNTSINSSTSIATNSRTPSIFTNKNNSSNDSKDEGTPVSQIYGTIYADSKKTERLSEDIDIHRRSKSLNNEDCSNENEKENEIEREKINENEIENEKVNQNVNKNENEIENVNENENENENEHYINRDSNTGDESENDVLLQLRNSTNLQRRASKRFSAYQIAKLTSQSATDAGSPIPHSTYMTATDEYQAGNNKDQPFSTASQVQADSNVTTAGSENSTPKQGFLFLRVGDKTKKCYTPLPSNINELRLLFVKEFAYSPKKDVFPDIYIKDTKFSEYFELDSHNFNEISEGSVLELRSVNNNLSKIDLTEVTKIIKMEISKSTQSLLNELQSLPLTAPQSEPSSDLGHNKSGNGVDKKGLQDFKRDLSILKQIKRDESKYYQDTISSLLEKINKFKSSTFDINNSSDRSYMEKSQTKLGDISDSLLTRVDDLQDVIEVLRKDVADRGVKPTRKRLDVVFKQLKSAEDDLSKMQSFIATEKPTWKKSWESELDKVCEEQQFLTLQEDLTFDLSEDLAKASETYDLVKLCCEEQEKNPKKIRNNPILPIPKPGTMNQVRDQLLVEVQSLNPNHEGRVDALEKAQKLWQIEREYRDTDEFEDELGSFVEKSNFKKSGGIEEIERLRREKDEENLRTTFGAF</sequence>
<dbReference type="SMART" id="SM00806">
    <property type="entry name" value="AIP3"/>
    <property type="match status" value="1"/>
</dbReference>
<proteinExistence type="predicted"/>
<feature type="region of interest" description="Disordered" evidence="2">
    <location>
        <begin position="241"/>
        <end position="311"/>
    </location>
</feature>
<dbReference type="GO" id="GO:0007118">
    <property type="term" value="P:budding cell apical bud growth"/>
    <property type="evidence" value="ECO:0007669"/>
    <property type="project" value="EnsemblFungi"/>
</dbReference>
<dbReference type="GO" id="GO:0008047">
    <property type="term" value="F:enzyme activator activity"/>
    <property type="evidence" value="ECO:0007669"/>
    <property type="project" value="EnsemblFungi"/>
</dbReference>
<dbReference type="GO" id="GO:0005934">
    <property type="term" value="C:cellular bud tip"/>
    <property type="evidence" value="ECO:0007669"/>
    <property type="project" value="EnsemblFungi"/>
</dbReference>
<feature type="compositionally biased region" description="Low complexity" evidence="2">
    <location>
        <begin position="1"/>
        <end position="24"/>
    </location>
</feature>
<feature type="domain" description="Actin interacting protein 3 C-terminal" evidence="3">
    <location>
        <begin position="402"/>
        <end position="804"/>
    </location>
</feature>
<dbReference type="eggNOG" id="ENOG502QS95">
    <property type="taxonomic scope" value="Eukaryota"/>
</dbReference>
<feature type="region of interest" description="Disordered" evidence="2">
    <location>
        <begin position="513"/>
        <end position="535"/>
    </location>
</feature>
<dbReference type="GO" id="GO:0007124">
    <property type="term" value="P:pseudohyphal growth"/>
    <property type="evidence" value="ECO:0007669"/>
    <property type="project" value="EnsemblFungi"/>
</dbReference>
<dbReference type="PANTHER" id="PTHR22741:SF10">
    <property type="entry name" value="COILED-COIL DOMAIN-CONTAINING PROTEIN CG32809"/>
    <property type="match status" value="1"/>
</dbReference>